<keyword evidence="4 6" id="KW-1133">Transmembrane helix</keyword>
<name>I0EKX0_HELC0</name>
<feature type="transmembrane region" description="Helical" evidence="6">
    <location>
        <begin position="180"/>
        <end position="199"/>
    </location>
</feature>
<keyword evidence="5 6" id="KW-0472">Membrane</keyword>
<feature type="transmembrane region" description="Helical" evidence="6">
    <location>
        <begin position="337"/>
        <end position="358"/>
    </location>
</feature>
<keyword evidence="3 6" id="KW-0812">Transmembrane</keyword>
<evidence type="ECO:0000313" key="9">
    <source>
        <dbReference type="Proteomes" id="UP000005010"/>
    </source>
</evidence>
<proteinExistence type="predicted"/>
<feature type="transmembrane region" description="Helical" evidence="6">
    <location>
        <begin position="276"/>
        <end position="295"/>
    </location>
</feature>
<reference evidence="9" key="1">
    <citation type="submission" date="2012-04" db="EMBL/GenBank/DDBJ databases">
        <title>Complete genome sequence of Helicobacter cetorum strain MIT 00-7128.</title>
        <authorList>
            <person name="Kersulyte D."/>
            <person name="Berg D.E."/>
        </authorList>
    </citation>
    <scope>NUCLEOTIDE SEQUENCE [LARGE SCALE GENOMIC DNA]</scope>
    <source>
        <strain evidence="9">MIT 00-7128</strain>
    </source>
</reference>
<dbReference type="GO" id="GO:0140359">
    <property type="term" value="F:ABC-type transporter activity"/>
    <property type="evidence" value="ECO:0007669"/>
    <property type="project" value="InterPro"/>
</dbReference>
<dbReference type="EMBL" id="CP003479">
    <property type="protein sequence ID" value="AFI03589.1"/>
    <property type="molecule type" value="Genomic_DNA"/>
</dbReference>
<comment type="subcellular location">
    <subcellularLocation>
        <location evidence="1">Cell membrane</location>
        <topology evidence="1">Multi-pass membrane protein</topology>
    </subcellularLocation>
</comment>
<feature type="transmembrane region" description="Helical" evidence="6">
    <location>
        <begin position="245"/>
        <end position="270"/>
    </location>
</feature>
<evidence type="ECO:0000256" key="2">
    <source>
        <dbReference type="ARBA" id="ARBA00022475"/>
    </source>
</evidence>
<dbReference type="PANTHER" id="PTHR30294">
    <property type="entry name" value="MEMBRANE COMPONENT OF ABC TRANSPORTER YHHJ-RELATED"/>
    <property type="match status" value="1"/>
</dbReference>
<evidence type="ECO:0000256" key="1">
    <source>
        <dbReference type="ARBA" id="ARBA00004651"/>
    </source>
</evidence>
<feature type="transmembrane region" description="Helical" evidence="6">
    <location>
        <begin position="211"/>
        <end position="233"/>
    </location>
</feature>
<dbReference type="eggNOG" id="COG0842">
    <property type="taxonomic scope" value="Bacteria"/>
</dbReference>
<organism evidence="8 9">
    <name type="scientific">Helicobacter cetorum (strain ATCC BAA-429 / MIT 00-7128)</name>
    <dbReference type="NCBI Taxonomy" id="182217"/>
    <lineage>
        <taxon>Bacteria</taxon>
        <taxon>Pseudomonadati</taxon>
        <taxon>Campylobacterota</taxon>
        <taxon>Epsilonproteobacteria</taxon>
        <taxon>Campylobacterales</taxon>
        <taxon>Helicobacteraceae</taxon>
        <taxon>Helicobacter</taxon>
    </lineage>
</organism>
<evidence type="ECO:0000256" key="3">
    <source>
        <dbReference type="ARBA" id="ARBA00022692"/>
    </source>
</evidence>
<dbReference type="RefSeq" id="WP_014660462.1">
    <property type="nucleotide sequence ID" value="NC_017737.1"/>
</dbReference>
<dbReference type="KEGG" id="hce:HCW_01520"/>
<feature type="domain" description="ABC-2 type transporter transmembrane" evidence="7">
    <location>
        <begin position="14"/>
        <end position="351"/>
    </location>
</feature>
<accession>I0EKX0</accession>
<protein>
    <recommendedName>
        <fullName evidence="7">ABC-2 type transporter transmembrane domain-containing protein</fullName>
    </recommendedName>
</protein>
<dbReference type="Pfam" id="PF12698">
    <property type="entry name" value="ABC2_membrane_3"/>
    <property type="match status" value="1"/>
</dbReference>
<keyword evidence="2" id="KW-1003">Cell membrane</keyword>
<evidence type="ECO:0000256" key="4">
    <source>
        <dbReference type="ARBA" id="ARBA00022989"/>
    </source>
</evidence>
<keyword evidence="9" id="KW-1185">Reference proteome</keyword>
<sequence>MFKQAYLWVLQDKFLFVVCFVLPLFLGILGKQIFIQEIPRKLPIVVIDLDKTTTSHQVIFELNATSAISIKHHVANLKEAKRFLNSAEVYGALVLPKDLERQIKMGRNIDLPFYYNAEYVLIGKTLKNAFLQTALTLDAKTSATKALIRDANLSLAKAQALPIITKLHALYNENNNYAQYLLSVVLPCMWQILVAVGMLNFIQKVSNMQEFLWSIGANASIFGCFGIVMVLYFNLIGMQGNYKHFLLVVLAIGLMTLIMSGFVVLMYVVLKDAIKVASVVAGYTAPSLAFAGVTYPQNNMEMAGNFWSHFLPISHFMKFFLQEAYYKPSLTQSLHSLLPLLPFLIFLLLGIFLFARFFKKHSNGVNA</sequence>
<dbReference type="AlphaFoldDB" id="I0EKX0"/>
<dbReference type="Gene3D" id="3.40.1710.10">
    <property type="entry name" value="abc type-2 transporter like domain"/>
    <property type="match status" value="1"/>
</dbReference>
<dbReference type="InterPro" id="IPR013525">
    <property type="entry name" value="ABC2_TM"/>
</dbReference>
<feature type="transmembrane region" description="Helical" evidence="6">
    <location>
        <begin position="14"/>
        <end position="34"/>
    </location>
</feature>
<gene>
    <name evidence="8" type="ordered locus">HCW_01520</name>
</gene>
<dbReference type="InterPro" id="IPR051449">
    <property type="entry name" value="ABC-2_transporter_component"/>
</dbReference>
<evidence type="ECO:0000256" key="5">
    <source>
        <dbReference type="ARBA" id="ARBA00023136"/>
    </source>
</evidence>
<dbReference type="STRING" id="182217.HCW_01520"/>
<evidence type="ECO:0000259" key="7">
    <source>
        <dbReference type="Pfam" id="PF12698"/>
    </source>
</evidence>
<dbReference type="GO" id="GO:0005886">
    <property type="term" value="C:plasma membrane"/>
    <property type="evidence" value="ECO:0007669"/>
    <property type="project" value="UniProtKB-SubCell"/>
</dbReference>
<dbReference type="PANTHER" id="PTHR30294:SF47">
    <property type="entry name" value="INNER MEMBRANE TRANSPORT PERMEASE YHHJ"/>
    <property type="match status" value="1"/>
</dbReference>
<dbReference type="Proteomes" id="UP000005010">
    <property type="component" value="Chromosome"/>
</dbReference>
<evidence type="ECO:0000256" key="6">
    <source>
        <dbReference type="SAM" id="Phobius"/>
    </source>
</evidence>
<dbReference type="HOGENOM" id="CLU_039483_10_2_7"/>
<evidence type="ECO:0000313" key="8">
    <source>
        <dbReference type="EMBL" id="AFI03589.1"/>
    </source>
</evidence>
<dbReference type="PATRIC" id="fig|182217.3.peg.317"/>